<proteinExistence type="predicted"/>
<gene>
    <name evidence="1" type="ORF">I4641_13170</name>
</gene>
<dbReference type="RefSeq" id="WP_229640997.1">
    <property type="nucleotide sequence ID" value="NZ_JADWDC010000031.1"/>
</dbReference>
<dbReference type="AlphaFoldDB" id="A0A964BR38"/>
<evidence type="ECO:0000313" key="2">
    <source>
        <dbReference type="Proteomes" id="UP000729733"/>
    </source>
</evidence>
<dbReference type="InterPro" id="IPR009218">
    <property type="entry name" value="HD_phosphohydro"/>
</dbReference>
<dbReference type="PIRSF" id="PIRSF035170">
    <property type="entry name" value="HD_phosphohydro"/>
    <property type="match status" value="1"/>
</dbReference>
<comment type="caution">
    <text evidence="1">The sequence shown here is derived from an EMBL/GenBank/DDBJ whole genome shotgun (WGS) entry which is preliminary data.</text>
</comment>
<evidence type="ECO:0008006" key="3">
    <source>
        <dbReference type="Google" id="ProtNLM"/>
    </source>
</evidence>
<dbReference type="Proteomes" id="UP000729733">
    <property type="component" value="Unassembled WGS sequence"/>
</dbReference>
<reference evidence="1" key="1">
    <citation type="journal article" date="2021" name="Antonie Van Leeuwenhoek">
        <title>Draft genome and description of Waterburya agarophytonicola gen. nov. sp. nov. (Pleurocapsales, Cyanobacteria): a seaweed symbiont.</title>
        <authorList>
            <person name="Bonthond G."/>
            <person name="Shalygin S."/>
            <person name="Bayer T."/>
            <person name="Weinberger F."/>
        </authorList>
    </citation>
    <scope>NUCLEOTIDE SEQUENCE</scope>
    <source>
        <strain evidence="1">KI4</strain>
    </source>
</reference>
<dbReference type="SUPFAM" id="SSF109604">
    <property type="entry name" value="HD-domain/PDEase-like"/>
    <property type="match status" value="1"/>
</dbReference>
<dbReference type="PANTHER" id="PTHR21174:SF0">
    <property type="entry name" value="HD PHOSPHOHYDROLASE FAMILY PROTEIN-RELATED"/>
    <property type="match status" value="1"/>
</dbReference>
<evidence type="ECO:0000313" key="1">
    <source>
        <dbReference type="EMBL" id="MCC0177930.1"/>
    </source>
</evidence>
<name>A0A964BR38_9CYAN</name>
<sequence length="186" mass="21968">MAVFDDLVNAYCNPARHYHNLDHIAQILELLEQIKDIADRFVVLQFSAWFHDYIYNPQGKDNEVASAIYAERILQELNLDLEIIQPVKQIIISTKKHEPLLDSVDNLFFLDADLSILGTSPDKYWAYARAIRQEYQYLSDRDYSLGRKKVLNSFLKRARIYYSDRFYQQFEQQARKNLIAEIKAIN</sequence>
<accession>A0A964BR38</accession>
<dbReference type="Gene3D" id="1.10.3210.10">
    <property type="entry name" value="Hypothetical protein af1432"/>
    <property type="match status" value="1"/>
</dbReference>
<dbReference type="EMBL" id="JADWDC010000031">
    <property type="protein sequence ID" value="MCC0177930.1"/>
    <property type="molecule type" value="Genomic_DNA"/>
</dbReference>
<protein>
    <recommendedName>
        <fullName evidence="3">HD domain-containing protein</fullName>
    </recommendedName>
</protein>
<dbReference type="PANTHER" id="PTHR21174">
    <property type="match status" value="1"/>
</dbReference>
<organism evidence="1 2">
    <name type="scientific">Waterburya agarophytonicola KI4</name>
    <dbReference type="NCBI Taxonomy" id="2874699"/>
    <lineage>
        <taxon>Bacteria</taxon>
        <taxon>Bacillati</taxon>
        <taxon>Cyanobacteriota</taxon>
        <taxon>Cyanophyceae</taxon>
        <taxon>Pleurocapsales</taxon>
        <taxon>Hyellaceae</taxon>
        <taxon>Waterburya</taxon>
        <taxon>Waterburya agarophytonicola</taxon>
    </lineage>
</organism>
<keyword evidence="2" id="KW-1185">Reference proteome</keyword>